<dbReference type="EMBL" id="KB446555">
    <property type="protein sequence ID" value="EME87894.1"/>
    <property type="molecule type" value="Genomic_DNA"/>
</dbReference>
<evidence type="ECO:0000256" key="1">
    <source>
        <dbReference type="SAM" id="MobiDB-lite"/>
    </source>
</evidence>
<sequence length="279" mass="33010">MATPEYLTPVSTVRSRSAPPSRMKRQPSKRLSILTTGSLRDEGSEKYFENCLRDHNDYDQANGISNDAILRARLSKIQSPRSFFKVPDPIVFPIPAERPKQSWWRQRLKLMSSCFRKFQTREDEKWEVLIFDFHRYRLQTNWRARSVGGIQALRLTYFLRPETSMILGRVAIGLGATYYSCHDRPFTLCHTLHISNYRCAPAVCADYQWTLAHALQALMVPLLRRFMVSSSDERTLPHVREWSCRYPWLLAVKVARQRRPHHRWQPRYWNIDPQMTINR</sequence>
<accession>N1Q6E7</accession>
<evidence type="ECO:0000313" key="2">
    <source>
        <dbReference type="EMBL" id="EME87894.1"/>
    </source>
</evidence>
<dbReference type="VEuPathDB" id="FungiDB:MYCFIDRAFT_169626"/>
<dbReference type="OrthoDB" id="3638481at2759"/>
<proteinExistence type="predicted"/>
<dbReference type="AlphaFoldDB" id="N1Q6E7"/>
<organism evidence="2 3">
    <name type="scientific">Pseudocercospora fijiensis (strain CIRAD86)</name>
    <name type="common">Black leaf streak disease fungus</name>
    <name type="synonym">Mycosphaerella fijiensis</name>
    <dbReference type="NCBI Taxonomy" id="383855"/>
    <lineage>
        <taxon>Eukaryota</taxon>
        <taxon>Fungi</taxon>
        <taxon>Dikarya</taxon>
        <taxon>Ascomycota</taxon>
        <taxon>Pezizomycotina</taxon>
        <taxon>Dothideomycetes</taxon>
        <taxon>Dothideomycetidae</taxon>
        <taxon>Mycosphaerellales</taxon>
        <taxon>Mycosphaerellaceae</taxon>
        <taxon>Pseudocercospora</taxon>
    </lineage>
</organism>
<keyword evidence="3" id="KW-1185">Reference proteome</keyword>
<evidence type="ECO:0000313" key="3">
    <source>
        <dbReference type="Proteomes" id="UP000016932"/>
    </source>
</evidence>
<reference evidence="2 3" key="1">
    <citation type="journal article" date="2012" name="PLoS Pathog.">
        <title>Diverse lifestyles and strategies of plant pathogenesis encoded in the genomes of eighteen Dothideomycetes fungi.</title>
        <authorList>
            <person name="Ohm R.A."/>
            <person name="Feau N."/>
            <person name="Henrissat B."/>
            <person name="Schoch C.L."/>
            <person name="Horwitz B.A."/>
            <person name="Barry K.W."/>
            <person name="Condon B.J."/>
            <person name="Copeland A.C."/>
            <person name="Dhillon B."/>
            <person name="Glaser F."/>
            <person name="Hesse C.N."/>
            <person name="Kosti I."/>
            <person name="LaButti K."/>
            <person name="Lindquist E.A."/>
            <person name="Lucas S."/>
            <person name="Salamov A.A."/>
            <person name="Bradshaw R.E."/>
            <person name="Ciuffetti L."/>
            <person name="Hamelin R.C."/>
            <person name="Kema G.H.J."/>
            <person name="Lawrence C."/>
            <person name="Scott J.A."/>
            <person name="Spatafora J.W."/>
            <person name="Turgeon B.G."/>
            <person name="de Wit P.J.G.M."/>
            <person name="Zhong S."/>
            <person name="Goodwin S.B."/>
            <person name="Grigoriev I.V."/>
        </authorList>
    </citation>
    <scope>NUCLEOTIDE SEQUENCE [LARGE SCALE GENOMIC DNA]</scope>
    <source>
        <strain evidence="2 3">CIRAD86</strain>
    </source>
</reference>
<dbReference type="GeneID" id="19332388"/>
<dbReference type="HOGENOM" id="CLU_997930_0_0_1"/>
<gene>
    <name evidence="2" type="ORF">MYCFIDRAFT_169626</name>
</gene>
<protein>
    <submittedName>
        <fullName evidence="2">Uncharacterized protein</fullName>
    </submittedName>
</protein>
<name>N1Q6E7_PSEFD</name>
<dbReference type="RefSeq" id="XP_007921171.1">
    <property type="nucleotide sequence ID" value="XM_007922980.1"/>
</dbReference>
<dbReference type="KEGG" id="pfj:MYCFIDRAFT_169626"/>
<dbReference type="Proteomes" id="UP000016932">
    <property type="component" value="Unassembled WGS sequence"/>
</dbReference>
<feature type="region of interest" description="Disordered" evidence="1">
    <location>
        <begin position="1"/>
        <end position="28"/>
    </location>
</feature>